<comment type="caution">
    <text evidence="1">The sequence shown here is derived from an EMBL/GenBank/DDBJ whole genome shotgun (WGS) entry which is preliminary data.</text>
</comment>
<name>A0ACC2UU67_9FUNG</name>
<organism evidence="1 2">
    <name type="scientific">Entomophthora muscae</name>
    <dbReference type="NCBI Taxonomy" id="34485"/>
    <lineage>
        <taxon>Eukaryota</taxon>
        <taxon>Fungi</taxon>
        <taxon>Fungi incertae sedis</taxon>
        <taxon>Zoopagomycota</taxon>
        <taxon>Entomophthoromycotina</taxon>
        <taxon>Entomophthoromycetes</taxon>
        <taxon>Entomophthorales</taxon>
        <taxon>Entomophthoraceae</taxon>
        <taxon>Entomophthora</taxon>
    </lineage>
</organism>
<proteinExistence type="predicted"/>
<evidence type="ECO:0000313" key="1">
    <source>
        <dbReference type="EMBL" id="KAJ9090593.1"/>
    </source>
</evidence>
<dbReference type="Proteomes" id="UP001165960">
    <property type="component" value="Unassembled WGS sequence"/>
</dbReference>
<protein>
    <submittedName>
        <fullName evidence="1">ERMES complex subunit</fullName>
    </submittedName>
</protein>
<gene>
    <name evidence="1" type="primary">MDM34_1</name>
    <name evidence="1" type="ORF">DSO57_1000446</name>
</gene>
<sequence>MAFNFNWSGFSDELYGQTKQVLTSALNKAPRPDIVADRIEVHELDFGSIAPELEILEIGDLAEDKFRGMLKLTYQGDAYLVLRTHVQVNPVKIKSEISIQARRGMLAAHQPLIVPMLLRISHLKLRGIISLAVSPHSGITLVFKNDPLQGVEVSSTFDDLDSVKTFIQDQIEDSLRTMFQEDLPRIIHSFSDKLRPKKQPPQPLSTKRVPSYSSTSPSPTLCSEGLPRCHSPEPYAQAKDSTSLPDIPTLINPSVKCGMSQIGLGALQPLSMPGLPHRNYSFNHLAGLNKKCLQSLHDGDCSSGYQSPPSSRRHQRTHPNHPPPVFHRVGPIPLTHTTLAPEQGLRGLLGTFPKPPSHPIQRPFSLDFRHP</sequence>
<reference evidence="1" key="1">
    <citation type="submission" date="2022-04" db="EMBL/GenBank/DDBJ databases">
        <title>Genome of the entomopathogenic fungus Entomophthora muscae.</title>
        <authorList>
            <person name="Elya C."/>
            <person name="Lovett B.R."/>
            <person name="Lee E."/>
            <person name="Macias A.M."/>
            <person name="Hajek A.E."/>
            <person name="De Bivort B.L."/>
            <person name="Kasson M.T."/>
            <person name="De Fine Licht H.H."/>
            <person name="Stajich J.E."/>
        </authorList>
    </citation>
    <scope>NUCLEOTIDE SEQUENCE</scope>
    <source>
        <strain evidence="1">Berkeley</strain>
    </source>
</reference>
<keyword evidence="2" id="KW-1185">Reference proteome</keyword>
<accession>A0ACC2UU67</accession>
<dbReference type="EMBL" id="QTSX02000001">
    <property type="protein sequence ID" value="KAJ9090593.1"/>
    <property type="molecule type" value="Genomic_DNA"/>
</dbReference>
<evidence type="ECO:0000313" key="2">
    <source>
        <dbReference type="Proteomes" id="UP001165960"/>
    </source>
</evidence>